<name>A0ABR5LJ83_9MYCO</name>
<protein>
    <submittedName>
        <fullName evidence="1">Uncharacterized protein</fullName>
    </submittedName>
</protein>
<accession>A0ABR5LJ83</accession>
<reference evidence="1 2" key="1">
    <citation type="submission" date="2015-09" db="EMBL/GenBank/DDBJ databases">
        <title>Genome Sequences of Mycobacterium immunogenum Isolates, Recuperated from a Chloraminated Drinking Water Distribution System Simulator Subjected to Episodes of Nitrification.</title>
        <authorList>
            <person name="Gomez-Alvarez V."/>
            <person name="Revetta R.P."/>
        </authorList>
    </citation>
    <scope>NUCLEOTIDE SEQUENCE [LARGE SCALE GENOMIC DNA]</scope>
    <source>
        <strain evidence="1 2">H076</strain>
    </source>
</reference>
<evidence type="ECO:0000313" key="1">
    <source>
        <dbReference type="EMBL" id="KPG23842.1"/>
    </source>
</evidence>
<dbReference type="Proteomes" id="UP000037962">
    <property type="component" value="Unassembled WGS sequence"/>
</dbReference>
<keyword evidence="2" id="KW-1185">Reference proteome</keyword>
<gene>
    <name evidence="1" type="ORF">AN912_27915</name>
</gene>
<evidence type="ECO:0000313" key="2">
    <source>
        <dbReference type="Proteomes" id="UP000037962"/>
    </source>
</evidence>
<proteinExistence type="predicted"/>
<comment type="caution">
    <text evidence="1">The sequence shown here is derived from an EMBL/GenBank/DDBJ whole genome shotgun (WGS) entry which is preliminary data.</text>
</comment>
<organism evidence="1 2">
    <name type="scientific">Mycobacteroides immunogenum</name>
    <dbReference type="NCBI Taxonomy" id="83262"/>
    <lineage>
        <taxon>Bacteria</taxon>
        <taxon>Bacillati</taxon>
        <taxon>Actinomycetota</taxon>
        <taxon>Actinomycetes</taxon>
        <taxon>Mycobacteriales</taxon>
        <taxon>Mycobacteriaceae</taxon>
        <taxon>Mycobacteroides</taxon>
    </lineage>
</organism>
<sequence length="68" mass="7407">MKPSDIEDLRAEAWSRLNGGASAIFSRDAADHPDGERHLEYAKVQALLSISAELGLIRAMLERKQGGS</sequence>
<dbReference type="EMBL" id="LJFS01000060">
    <property type="protein sequence ID" value="KPG23842.1"/>
    <property type="molecule type" value="Genomic_DNA"/>
</dbReference>